<accession>A0A288TZV7</accession>
<reference evidence="2" key="1">
    <citation type="submission" date="2016-12" db="EMBL/GenBank/DDBJ databases">
        <authorList>
            <person name="Lee J.-H."/>
            <person name="Kim Y.-T."/>
            <person name="Kim J.-H."/>
            <person name="Ryu S.-R."/>
        </authorList>
    </citation>
    <scope>NUCLEOTIDE SEQUENCE [LARGE SCALE GENOMIC DNA]</scope>
</reference>
<proteinExistence type="predicted"/>
<evidence type="ECO:0000313" key="1">
    <source>
        <dbReference type="EMBL" id="APZ82092.1"/>
    </source>
</evidence>
<keyword evidence="2" id="KW-1185">Reference proteome</keyword>
<evidence type="ECO:0000313" key="2">
    <source>
        <dbReference type="Proteomes" id="UP000224269"/>
    </source>
</evidence>
<organism evidence="1 2">
    <name type="scientific">Enterococcus phage EFP01</name>
    <dbReference type="NCBI Taxonomy" id="1926594"/>
    <lineage>
        <taxon>Viruses</taxon>
        <taxon>Duplodnaviria</taxon>
        <taxon>Heunggongvirae</taxon>
        <taxon>Uroviricota</taxon>
        <taxon>Caudoviricetes</taxon>
        <taxon>Herelleviridae</taxon>
        <taxon>Brockvirinae</taxon>
        <taxon>Schiekvirus</taxon>
        <taxon>Schiekvirus EFP01</taxon>
    </lineage>
</organism>
<name>A0A288TZV7_9CAUD</name>
<protein>
    <submittedName>
        <fullName evidence="1">Uncharacterized protein</fullName>
    </submittedName>
</protein>
<gene>
    <name evidence="1" type="ORF">EFP01_165</name>
</gene>
<sequence length="140" mass="16541">MIELIKHTVVITEAEHPEVDSDDLDVIMEHADFQTRYEQLYLPEEFTHEKIKTYLQERDLSFTKYYYNVQFLASKPVKAYIADELVDELTEAIKDSLDGYHVGHGNFYDSQSDWTYEPPTEEEKTETVTEILKEVGLYEY</sequence>
<dbReference type="Proteomes" id="UP000224269">
    <property type="component" value="Segment"/>
</dbReference>
<dbReference type="EMBL" id="KY549443">
    <property type="protein sequence ID" value="APZ82092.1"/>
    <property type="molecule type" value="Genomic_DNA"/>
</dbReference>